<reference evidence="1 2" key="1">
    <citation type="submission" date="2020-08" db="EMBL/GenBank/DDBJ databases">
        <title>Genomic Encyclopedia of Type Strains, Phase IV (KMG-IV): sequencing the most valuable type-strain genomes for metagenomic binning, comparative biology and taxonomic classification.</title>
        <authorList>
            <person name="Goeker M."/>
        </authorList>
    </citation>
    <scope>NUCLEOTIDE SEQUENCE [LARGE SCALE GENOMIC DNA]</scope>
    <source>
        <strain evidence="1 2">DSM 101064</strain>
    </source>
</reference>
<organism evidence="1 2">
    <name type="scientific">Yoonia ponticola</name>
    <dbReference type="NCBI Taxonomy" id="1524255"/>
    <lineage>
        <taxon>Bacteria</taxon>
        <taxon>Pseudomonadati</taxon>
        <taxon>Pseudomonadota</taxon>
        <taxon>Alphaproteobacteria</taxon>
        <taxon>Rhodobacterales</taxon>
        <taxon>Paracoccaceae</taxon>
        <taxon>Yoonia</taxon>
    </lineage>
</organism>
<dbReference type="Proteomes" id="UP000535415">
    <property type="component" value="Unassembled WGS sequence"/>
</dbReference>
<name>A0A7W9F189_9RHOB</name>
<evidence type="ECO:0000313" key="1">
    <source>
        <dbReference type="EMBL" id="MBB5724075.1"/>
    </source>
</evidence>
<sequence>MGERTFSDLVMPGFGDGILRQFLDCGQAIRDFVAFMGSEYWKLHFADFFDLVCWYFAASKMARSI</sequence>
<dbReference type="EMBL" id="JACIJM010000021">
    <property type="protein sequence ID" value="MBB5724075.1"/>
    <property type="molecule type" value="Genomic_DNA"/>
</dbReference>
<keyword evidence="2" id="KW-1185">Reference proteome</keyword>
<gene>
    <name evidence="1" type="ORF">FHS72_003725</name>
</gene>
<dbReference type="AlphaFoldDB" id="A0A7W9F189"/>
<proteinExistence type="predicted"/>
<protein>
    <submittedName>
        <fullName evidence="1">Uncharacterized protein</fullName>
    </submittedName>
</protein>
<accession>A0A7W9F189</accession>
<comment type="caution">
    <text evidence="1">The sequence shown here is derived from an EMBL/GenBank/DDBJ whole genome shotgun (WGS) entry which is preliminary data.</text>
</comment>
<evidence type="ECO:0000313" key="2">
    <source>
        <dbReference type="Proteomes" id="UP000535415"/>
    </source>
</evidence>